<reference evidence="2 3" key="1">
    <citation type="submission" date="2024-02" db="EMBL/GenBank/DDBJ databases">
        <authorList>
            <person name="Chen Y."/>
            <person name="Shah S."/>
            <person name="Dougan E. K."/>
            <person name="Thang M."/>
            <person name="Chan C."/>
        </authorList>
    </citation>
    <scope>NUCLEOTIDE SEQUENCE [LARGE SCALE GENOMIC DNA]</scope>
</reference>
<proteinExistence type="predicted"/>
<evidence type="ECO:0000313" key="2">
    <source>
        <dbReference type="EMBL" id="CAK9064757.1"/>
    </source>
</evidence>
<keyword evidence="3" id="KW-1185">Reference proteome</keyword>
<gene>
    <name evidence="2" type="ORF">CCMP2556_LOCUS31821</name>
</gene>
<feature type="non-terminal residue" evidence="2">
    <location>
        <position position="196"/>
    </location>
</feature>
<evidence type="ECO:0000256" key="1">
    <source>
        <dbReference type="SAM" id="MobiDB-lite"/>
    </source>
</evidence>
<feature type="non-terminal residue" evidence="2">
    <location>
        <position position="1"/>
    </location>
</feature>
<organism evidence="2 3">
    <name type="scientific">Durusdinium trenchii</name>
    <dbReference type="NCBI Taxonomy" id="1381693"/>
    <lineage>
        <taxon>Eukaryota</taxon>
        <taxon>Sar</taxon>
        <taxon>Alveolata</taxon>
        <taxon>Dinophyceae</taxon>
        <taxon>Suessiales</taxon>
        <taxon>Symbiodiniaceae</taxon>
        <taxon>Durusdinium</taxon>
    </lineage>
</organism>
<accession>A0ABP0NPN1</accession>
<protein>
    <submittedName>
        <fullName evidence="2">Uncharacterized protein</fullName>
    </submittedName>
</protein>
<dbReference type="Proteomes" id="UP001642484">
    <property type="component" value="Unassembled WGS sequence"/>
</dbReference>
<sequence>QSCGAAAMGKRPSTGSDKSKPKKGKSSSDLTEIPVEKLETAYFKLFEEWWKWTMQKFLLHDTVASNVFNRNFTSGYAAMVPWEKELTNNPEILETLCQRLSNDYEQTHQKPRKEKLQRRCAAFHARAHVFREKYPEDYVKSEETNLMKAFFRQQPEKDAELDVLLEESVPPADLSRIGIFRAPMAAHAKKAGAAIN</sequence>
<name>A0ABP0NPN1_9DINO</name>
<comment type="caution">
    <text evidence="2">The sequence shown here is derived from an EMBL/GenBank/DDBJ whole genome shotgun (WGS) entry which is preliminary data.</text>
</comment>
<dbReference type="EMBL" id="CAXAMN010021946">
    <property type="protein sequence ID" value="CAK9064757.1"/>
    <property type="molecule type" value="Genomic_DNA"/>
</dbReference>
<evidence type="ECO:0000313" key="3">
    <source>
        <dbReference type="Proteomes" id="UP001642484"/>
    </source>
</evidence>
<feature type="region of interest" description="Disordered" evidence="1">
    <location>
        <begin position="1"/>
        <end position="30"/>
    </location>
</feature>